<evidence type="ECO:0000256" key="3">
    <source>
        <dbReference type="ARBA" id="ARBA00022617"/>
    </source>
</evidence>
<keyword evidence="8 11" id="KW-0472">Membrane</keyword>
<feature type="domain" description="Cytochrome c" evidence="13">
    <location>
        <begin position="171"/>
        <end position="280"/>
    </location>
</feature>
<evidence type="ECO:0000256" key="5">
    <source>
        <dbReference type="ARBA" id="ARBA00022729"/>
    </source>
</evidence>
<feature type="binding site" description="axial binding residue" evidence="10">
    <location>
        <position position="190"/>
    </location>
    <ligand>
        <name>heme c</name>
        <dbReference type="ChEBI" id="CHEBI:61717"/>
        <label>2</label>
    </ligand>
    <ligandPart>
        <name>Fe</name>
        <dbReference type="ChEBI" id="CHEBI:18248"/>
    </ligandPart>
</feature>
<reference evidence="14 15" key="1">
    <citation type="submission" date="2014-07" db="EMBL/GenBank/DDBJ databases">
        <title>Complete Genome Sequence of Dyella japonica Strain A8 Isolated from Malaysian Tropical Soil.</title>
        <authorList>
            <person name="Hui R.K.H."/>
            <person name="Chen J.-W."/>
            <person name="Chan K.-G."/>
            <person name="Leung F.C.C."/>
        </authorList>
    </citation>
    <scope>NUCLEOTIDE SEQUENCE [LARGE SCALE GENOMIC DNA]</scope>
    <source>
        <strain evidence="14 15">A8</strain>
    </source>
</reference>
<evidence type="ECO:0000256" key="6">
    <source>
        <dbReference type="ARBA" id="ARBA00022737"/>
    </source>
</evidence>
<feature type="binding site" description="covalent" evidence="9">
    <location>
        <position position="189"/>
    </location>
    <ligand>
        <name>heme c</name>
        <dbReference type="ChEBI" id="CHEBI:61717"/>
        <label>2</label>
    </ligand>
</feature>
<evidence type="ECO:0000313" key="14">
    <source>
        <dbReference type="EMBL" id="AIF48280.1"/>
    </source>
</evidence>
<dbReference type="RefSeq" id="WP_026034310.1">
    <property type="nucleotide sequence ID" value="NZ_ALOY01000184.1"/>
</dbReference>
<dbReference type="PANTHER" id="PTHR35008">
    <property type="entry name" value="BLL4482 PROTEIN-RELATED"/>
    <property type="match status" value="1"/>
</dbReference>
<dbReference type="Pfam" id="PF00034">
    <property type="entry name" value="Cytochrom_C"/>
    <property type="match status" value="3"/>
</dbReference>
<feature type="binding site" description="covalent" evidence="9">
    <location>
        <position position="325"/>
    </location>
    <ligand>
        <name>heme c</name>
        <dbReference type="ChEBI" id="CHEBI:61717"/>
        <label>3</label>
    </ligand>
</feature>
<dbReference type="Gene3D" id="1.10.760.10">
    <property type="entry name" value="Cytochrome c-like domain"/>
    <property type="match status" value="3"/>
</dbReference>
<feature type="binding site" description="covalent" evidence="9">
    <location>
        <position position="186"/>
    </location>
    <ligand>
        <name>heme c</name>
        <dbReference type="ChEBI" id="CHEBI:61717"/>
        <label>2</label>
    </ligand>
</feature>
<dbReference type="OrthoDB" id="9811281at2"/>
<dbReference type="KEGG" id="dja:HY57_14010"/>
<dbReference type="InterPro" id="IPR009056">
    <property type="entry name" value="Cyt_c-like_dom"/>
</dbReference>
<keyword evidence="11" id="KW-0812">Transmembrane</keyword>
<organism evidence="14 15">
    <name type="scientific">Dyella japonica A8</name>
    <dbReference type="NCBI Taxonomy" id="1217721"/>
    <lineage>
        <taxon>Bacteria</taxon>
        <taxon>Pseudomonadati</taxon>
        <taxon>Pseudomonadota</taxon>
        <taxon>Gammaproteobacteria</taxon>
        <taxon>Lysobacterales</taxon>
        <taxon>Rhodanobacteraceae</taxon>
        <taxon>Dyella</taxon>
    </lineage>
</organism>
<evidence type="ECO:0000256" key="7">
    <source>
        <dbReference type="ARBA" id="ARBA00023004"/>
    </source>
</evidence>
<keyword evidence="2" id="KW-1003">Cell membrane</keyword>
<evidence type="ECO:0000256" key="1">
    <source>
        <dbReference type="ARBA" id="ARBA00004236"/>
    </source>
</evidence>
<sequence>MKRACLLGWLMLALVAPHASSADAVAERGRYLATAADCAACHTQPGGGEAYAGNYAIESPLGTIWSSNITPSKNYGIGNYDEREFARALREGVRKDGAHLYPAMPYTSYAKLSDEDIHALYVYFMTEVTPVDRASTETHLPFPFNLRFSMAAWNVLFLDGKRFSANASHDEAWNRGAYLAEALEHCSACHTPRGWLMQELSRQAYAGAPLGSWYAPNITSDPVSGLGGWSDAELGQYLKTGRVPGKAQAAGGMAEAITHSLSQLSDADIAALVRYVRSIPPIKDATVQRPAFAWPGSPMPESAIRGTANEAVSGPSLYSGLCASCHGARGEGSRDGYYPSLTHNSTVGASRPDNLVAVVLFGVDRTVAGKHVLMPHFAEGSYVQTLDDAQVAAVLSYVRQTFGPGDSMNAGDVARIRQGGSPPVLLGLVRYGALVVLGIFVLLFGWWFGCRRRKLGARV</sequence>
<evidence type="ECO:0000256" key="4">
    <source>
        <dbReference type="ARBA" id="ARBA00022723"/>
    </source>
</evidence>
<keyword evidence="6" id="KW-0677">Repeat</keyword>
<feature type="binding site" description="covalent" evidence="9">
    <location>
        <position position="38"/>
    </location>
    <ligand>
        <name>heme c</name>
        <dbReference type="ChEBI" id="CHEBI:61717"/>
        <label>1</label>
    </ligand>
</feature>
<feature type="binding site" description="axial binding residue" evidence="10">
    <location>
        <position position="326"/>
    </location>
    <ligand>
        <name>heme c</name>
        <dbReference type="ChEBI" id="CHEBI:61717"/>
        <label>3</label>
    </ligand>
    <ligandPart>
        <name>Fe</name>
        <dbReference type="ChEBI" id="CHEBI:18248"/>
    </ligandPart>
</feature>
<comment type="cofactor">
    <cofactor evidence="9">
        <name>heme c</name>
        <dbReference type="ChEBI" id="CHEBI:61717"/>
    </cofactor>
    <text evidence="9">Binds 3 heme c groups covalently per subunit.</text>
</comment>
<protein>
    <submittedName>
        <fullName evidence="14">Cytochrome C</fullName>
    </submittedName>
</protein>
<dbReference type="STRING" id="1217721.HY57_14010"/>
<keyword evidence="3 9" id="KW-0349">Heme</keyword>
<keyword evidence="15" id="KW-1185">Reference proteome</keyword>
<keyword evidence="11" id="KW-1133">Transmembrane helix</keyword>
<evidence type="ECO:0000256" key="12">
    <source>
        <dbReference type="SAM" id="SignalP"/>
    </source>
</evidence>
<evidence type="ECO:0000313" key="15">
    <source>
        <dbReference type="Proteomes" id="UP000027987"/>
    </source>
</evidence>
<name>A0A075K2S6_9GAMM</name>
<evidence type="ECO:0000256" key="11">
    <source>
        <dbReference type="SAM" id="Phobius"/>
    </source>
</evidence>
<dbReference type="GO" id="GO:0005886">
    <property type="term" value="C:plasma membrane"/>
    <property type="evidence" value="ECO:0007669"/>
    <property type="project" value="UniProtKB-SubCell"/>
</dbReference>
<feature type="domain" description="Cytochrome c" evidence="13">
    <location>
        <begin position="24"/>
        <end position="128"/>
    </location>
</feature>
<dbReference type="Proteomes" id="UP000027987">
    <property type="component" value="Chromosome"/>
</dbReference>
<dbReference type="GO" id="GO:0009055">
    <property type="term" value="F:electron transfer activity"/>
    <property type="evidence" value="ECO:0007669"/>
    <property type="project" value="InterPro"/>
</dbReference>
<dbReference type="PATRIC" id="fig|1217721.7.peg.2887"/>
<keyword evidence="4 10" id="KW-0479">Metal-binding</keyword>
<dbReference type="InterPro" id="IPR014353">
    <property type="entry name" value="Membr-bd_ADH_cyt_c"/>
</dbReference>
<dbReference type="AlphaFoldDB" id="A0A075K2S6"/>
<feature type="transmembrane region" description="Helical" evidence="11">
    <location>
        <begin position="428"/>
        <end position="448"/>
    </location>
</feature>
<feature type="binding site" description="covalent" evidence="9">
    <location>
        <position position="41"/>
    </location>
    <ligand>
        <name>heme c</name>
        <dbReference type="ChEBI" id="CHEBI:61717"/>
        <label>1</label>
    </ligand>
</feature>
<accession>A0A075K2S6</accession>
<dbReference type="InterPro" id="IPR036909">
    <property type="entry name" value="Cyt_c-like_dom_sf"/>
</dbReference>
<dbReference type="SUPFAM" id="SSF46626">
    <property type="entry name" value="Cytochrome c"/>
    <property type="match status" value="3"/>
</dbReference>
<dbReference type="InterPro" id="IPR051459">
    <property type="entry name" value="Cytochrome_c-type_DH"/>
</dbReference>
<evidence type="ECO:0000256" key="8">
    <source>
        <dbReference type="ARBA" id="ARBA00023136"/>
    </source>
</evidence>
<dbReference type="HOGENOM" id="CLU_028594_0_1_6"/>
<dbReference type="GO" id="GO:0005506">
    <property type="term" value="F:iron ion binding"/>
    <property type="evidence" value="ECO:0007669"/>
    <property type="project" value="InterPro"/>
</dbReference>
<gene>
    <name evidence="14" type="ORF">HY57_14010</name>
</gene>
<evidence type="ECO:0000256" key="2">
    <source>
        <dbReference type="ARBA" id="ARBA00022475"/>
    </source>
</evidence>
<feature type="signal peptide" evidence="12">
    <location>
        <begin position="1"/>
        <end position="21"/>
    </location>
</feature>
<feature type="domain" description="Cytochrome c" evidence="13">
    <location>
        <begin position="309"/>
        <end position="402"/>
    </location>
</feature>
<keyword evidence="7 10" id="KW-0408">Iron</keyword>
<evidence type="ECO:0000256" key="10">
    <source>
        <dbReference type="PIRSR" id="PIRSR000018-51"/>
    </source>
</evidence>
<dbReference type="GO" id="GO:0020037">
    <property type="term" value="F:heme binding"/>
    <property type="evidence" value="ECO:0007669"/>
    <property type="project" value="InterPro"/>
</dbReference>
<comment type="subcellular location">
    <subcellularLocation>
        <location evidence="1">Cell membrane</location>
    </subcellularLocation>
</comment>
<feature type="binding site" description="axial binding residue" evidence="10">
    <location>
        <position position="42"/>
    </location>
    <ligand>
        <name>heme c</name>
        <dbReference type="ChEBI" id="CHEBI:61717"/>
        <label>1</label>
    </ligand>
    <ligandPart>
        <name>Fe</name>
        <dbReference type="ChEBI" id="CHEBI:18248"/>
    </ligandPart>
</feature>
<dbReference type="PANTHER" id="PTHR35008:SF8">
    <property type="entry name" value="ALCOHOL DEHYDROGENASE CYTOCHROME C SUBUNIT"/>
    <property type="match status" value="1"/>
</dbReference>
<feature type="chain" id="PRO_5001706699" evidence="12">
    <location>
        <begin position="22"/>
        <end position="459"/>
    </location>
</feature>
<evidence type="ECO:0000256" key="9">
    <source>
        <dbReference type="PIRSR" id="PIRSR000018-50"/>
    </source>
</evidence>
<evidence type="ECO:0000259" key="13">
    <source>
        <dbReference type="PROSITE" id="PS51007"/>
    </source>
</evidence>
<dbReference type="EMBL" id="CP008884">
    <property type="protein sequence ID" value="AIF48280.1"/>
    <property type="molecule type" value="Genomic_DNA"/>
</dbReference>
<dbReference type="PROSITE" id="PS51007">
    <property type="entry name" value="CYTC"/>
    <property type="match status" value="3"/>
</dbReference>
<dbReference type="GO" id="GO:0016614">
    <property type="term" value="F:oxidoreductase activity, acting on CH-OH group of donors"/>
    <property type="evidence" value="ECO:0007669"/>
    <property type="project" value="InterPro"/>
</dbReference>
<dbReference type="PIRSF" id="PIRSF000018">
    <property type="entry name" value="Mb_ADH_cyt_c"/>
    <property type="match status" value="1"/>
</dbReference>
<proteinExistence type="predicted"/>
<feature type="binding site" description="covalent" evidence="9">
    <location>
        <position position="322"/>
    </location>
    <ligand>
        <name>heme c</name>
        <dbReference type="ChEBI" id="CHEBI:61717"/>
        <label>3</label>
    </ligand>
</feature>
<keyword evidence="5 12" id="KW-0732">Signal</keyword>